<evidence type="ECO:0000313" key="2">
    <source>
        <dbReference type="Proteomes" id="UP000070501"/>
    </source>
</evidence>
<dbReference type="InterPro" id="IPR052400">
    <property type="entry name" value="Zn2-C6_fungal_TF"/>
</dbReference>
<dbReference type="Pfam" id="PF12013">
    <property type="entry name" value="OrsD"/>
    <property type="match status" value="1"/>
</dbReference>
<gene>
    <name evidence="1" type="ORF">Micbo1qcDRAFT_214889</name>
</gene>
<organism evidence="1 2">
    <name type="scientific">Microdochium bolleyi</name>
    <dbReference type="NCBI Taxonomy" id="196109"/>
    <lineage>
        <taxon>Eukaryota</taxon>
        <taxon>Fungi</taxon>
        <taxon>Dikarya</taxon>
        <taxon>Ascomycota</taxon>
        <taxon>Pezizomycotina</taxon>
        <taxon>Sordariomycetes</taxon>
        <taxon>Xylariomycetidae</taxon>
        <taxon>Xylariales</taxon>
        <taxon>Microdochiaceae</taxon>
        <taxon>Microdochium</taxon>
    </lineage>
</organism>
<dbReference type="PANTHER" id="PTHR47657:SF3">
    <property type="entry name" value="ORSELLINIC ACID_F9775 BIOSYNTHESIS CLUSTER PROTEIN D-RELATED"/>
    <property type="match status" value="1"/>
</dbReference>
<protein>
    <recommendedName>
        <fullName evidence="3">C2H2-type domain-containing protein</fullName>
    </recommendedName>
</protein>
<reference evidence="2" key="1">
    <citation type="submission" date="2016-02" db="EMBL/GenBank/DDBJ databases">
        <title>Draft genome sequence of Microdochium bolleyi, a fungal endophyte of beachgrass.</title>
        <authorList>
            <consortium name="DOE Joint Genome Institute"/>
            <person name="David A.S."/>
            <person name="May G."/>
            <person name="Haridas S."/>
            <person name="Lim J."/>
            <person name="Wang M."/>
            <person name="Labutti K."/>
            <person name="Lipzen A."/>
            <person name="Barry K."/>
            <person name="Grigoriev I.V."/>
        </authorList>
    </citation>
    <scope>NUCLEOTIDE SEQUENCE [LARGE SCALE GENOMIC DNA]</scope>
    <source>
        <strain evidence="2">J235TASD1</strain>
    </source>
</reference>
<name>A0A136ITI2_9PEZI</name>
<sequence>MTTTADDCGIHELLLYDAQHGVLICRQCQYAIQKTAIESHLLRHKIYRNERRRIMTAIAQLNILEPDQVQLPPPTSSPVPGLPVLHGLKCARLGCAMLYASSKRMKWHWVEAHGITDVPDDHAVEIQMQTFFRGTKNKYFEVNSTTADVHGEPNLSVASRQDQTSGANDTPKIIARPSSTLTVDLDLLQYFHHFTAVTSLTLPLGRGQNHHYWQGESVQRALTQKPLMAGLMALSAAHLIASSQDATQARKHTDAKASFEKLFYDGSTVSALRSIDPESQEAISRLEEQVKYIIILASWSQGSHKPQQIPAGLVPFTVQAFKEHVIGCASIPVDFAHADGSPVDTDTQHATRKDASPLPESVAVKRVHRSGHQSRAAFGRAQHALDAITTLAVMNGLSERLRVCNLRGDPRLVWSALSSWLQKPYEHFLQMAARKEPPALVALAHGAVLIDQAARSYWFLEGLAERWYWELVAELPRKNRAVMEMVEGLLEDCHVPSSCNQYIHNGN</sequence>
<dbReference type="STRING" id="196109.A0A136ITI2"/>
<dbReference type="InterPro" id="IPR022698">
    <property type="entry name" value="OrsD"/>
</dbReference>
<evidence type="ECO:0000313" key="1">
    <source>
        <dbReference type="EMBL" id="KXJ88211.1"/>
    </source>
</evidence>
<dbReference type="GO" id="GO:0000981">
    <property type="term" value="F:DNA-binding transcription factor activity, RNA polymerase II-specific"/>
    <property type="evidence" value="ECO:0007669"/>
    <property type="project" value="TreeGrafter"/>
</dbReference>
<proteinExistence type="predicted"/>
<dbReference type="AlphaFoldDB" id="A0A136ITI2"/>
<dbReference type="InParanoid" id="A0A136ITI2"/>
<evidence type="ECO:0008006" key="3">
    <source>
        <dbReference type="Google" id="ProtNLM"/>
    </source>
</evidence>
<dbReference type="OrthoDB" id="416217at2759"/>
<dbReference type="EMBL" id="KQ964259">
    <property type="protein sequence ID" value="KXJ88211.1"/>
    <property type="molecule type" value="Genomic_DNA"/>
</dbReference>
<dbReference type="Proteomes" id="UP000070501">
    <property type="component" value="Unassembled WGS sequence"/>
</dbReference>
<keyword evidence="2" id="KW-1185">Reference proteome</keyword>
<dbReference type="PANTHER" id="PTHR47657">
    <property type="entry name" value="STEROL REGULATORY ELEMENT-BINDING PROTEIN ECM22"/>
    <property type="match status" value="1"/>
</dbReference>
<accession>A0A136ITI2</accession>